<gene>
    <name evidence="2" type="ORF">PUN28_009884</name>
</gene>
<keyword evidence="3" id="KW-1185">Reference proteome</keyword>
<dbReference type="Proteomes" id="UP001430953">
    <property type="component" value="Unassembled WGS sequence"/>
</dbReference>
<organism evidence="2 3">
    <name type="scientific">Cardiocondyla obscurior</name>
    <dbReference type="NCBI Taxonomy" id="286306"/>
    <lineage>
        <taxon>Eukaryota</taxon>
        <taxon>Metazoa</taxon>
        <taxon>Ecdysozoa</taxon>
        <taxon>Arthropoda</taxon>
        <taxon>Hexapoda</taxon>
        <taxon>Insecta</taxon>
        <taxon>Pterygota</taxon>
        <taxon>Neoptera</taxon>
        <taxon>Endopterygota</taxon>
        <taxon>Hymenoptera</taxon>
        <taxon>Apocrita</taxon>
        <taxon>Aculeata</taxon>
        <taxon>Formicoidea</taxon>
        <taxon>Formicidae</taxon>
        <taxon>Myrmicinae</taxon>
        <taxon>Cardiocondyla</taxon>
    </lineage>
</organism>
<evidence type="ECO:0000256" key="1">
    <source>
        <dbReference type="SAM" id="Phobius"/>
    </source>
</evidence>
<accession>A0AAW2FQ61</accession>
<feature type="transmembrane region" description="Helical" evidence="1">
    <location>
        <begin position="20"/>
        <end position="38"/>
    </location>
</feature>
<dbReference type="AlphaFoldDB" id="A0AAW2FQ61"/>
<keyword evidence="1" id="KW-0472">Membrane</keyword>
<comment type="caution">
    <text evidence="2">The sequence shown here is derived from an EMBL/GenBank/DDBJ whole genome shotgun (WGS) entry which is preliminary data.</text>
</comment>
<evidence type="ECO:0000313" key="3">
    <source>
        <dbReference type="Proteomes" id="UP001430953"/>
    </source>
</evidence>
<protein>
    <submittedName>
        <fullName evidence="2">Uncharacterized protein</fullName>
    </submittedName>
</protein>
<dbReference type="EMBL" id="JADYXP020000009">
    <property type="protein sequence ID" value="KAL0116521.1"/>
    <property type="molecule type" value="Genomic_DNA"/>
</dbReference>
<evidence type="ECO:0000313" key="2">
    <source>
        <dbReference type="EMBL" id="KAL0116521.1"/>
    </source>
</evidence>
<name>A0AAW2FQ61_9HYME</name>
<proteinExistence type="predicted"/>
<keyword evidence="1" id="KW-0812">Transmembrane</keyword>
<keyword evidence="1" id="KW-1133">Transmembrane helix</keyword>
<sequence length="67" mass="7923">MYNSSFAPSHTIVLSMHCPLLHRNSNFLIIIIITKLCFSRINNHCNVKKGVLQDLFYLERKFILRMK</sequence>
<reference evidence="2 3" key="1">
    <citation type="submission" date="2023-03" db="EMBL/GenBank/DDBJ databases">
        <title>High recombination rates correlate with genetic variation in Cardiocondyla obscurior ants.</title>
        <authorList>
            <person name="Errbii M."/>
        </authorList>
    </citation>
    <scope>NUCLEOTIDE SEQUENCE [LARGE SCALE GENOMIC DNA]</scope>
    <source>
        <strain evidence="2">Alpha-2009</strain>
        <tissue evidence="2">Whole body</tissue>
    </source>
</reference>